<keyword evidence="3" id="KW-1185">Reference proteome</keyword>
<protein>
    <submittedName>
        <fullName evidence="2">Uncharacterized protein</fullName>
    </submittedName>
</protein>
<gene>
    <name evidence="2" type="ORF">BSTOLATCC_MIC28937</name>
</gene>
<reference evidence="2" key="1">
    <citation type="submission" date="2021-09" db="EMBL/GenBank/DDBJ databases">
        <authorList>
            <consortium name="AG Swart"/>
            <person name="Singh M."/>
            <person name="Singh A."/>
            <person name="Seah K."/>
            <person name="Emmerich C."/>
        </authorList>
    </citation>
    <scope>NUCLEOTIDE SEQUENCE</scope>
    <source>
        <strain evidence="2">ATCC30299</strain>
    </source>
</reference>
<evidence type="ECO:0000313" key="3">
    <source>
        <dbReference type="Proteomes" id="UP001162131"/>
    </source>
</evidence>
<name>A0AAU9JBI1_9CILI</name>
<dbReference type="Proteomes" id="UP001162131">
    <property type="component" value="Unassembled WGS sequence"/>
</dbReference>
<sequence length="126" mass="14494">MQEESRQGFKKSRRSLSGSLTGYFSPFNRSTPKSATGKHPIWETTQDETNEEPYKRLITKKSLKEACAGLDLKNQDNLKKEIDANSMRHFFNSPVPSFSIDEREIISEIENLLTRANELMAKLERV</sequence>
<evidence type="ECO:0000313" key="2">
    <source>
        <dbReference type="EMBL" id="CAG9321662.1"/>
    </source>
</evidence>
<dbReference type="AlphaFoldDB" id="A0AAU9JBI1"/>
<accession>A0AAU9JBI1</accession>
<organism evidence="2 3">
    <name type="scientific">Blepharisma stoltei</name>
    <dbReference type="NCBI Taxonomy" id="1481888"/>
    <lineage>
        <taxon>Eukaryota</taxon>
        <taxon>Sar</taxon>
        <taxon>Alveolata</taxon>
        <taxon>Ciliophora</taxon>
        <taxon>Postciliodesmatophora</taxon>
        <taxon>Heterotrichea</taxon>
        <taxon>Heterotrichida</taxon>
        <taxon>Blepharismidae</taxon>
        <taxon>Blepharisma</taxon>
    </lineage>
</organism>
<comment type="caution">
    <text evidence="2">The sequence shown here is derived from an EMBL/GenBank/DDBJ whole genome shotgun (WGS) entry which is preliminary data.</text>
</comment>
<proteinExistence type="predicted"/>
<dbReference type="EMBL" id="CAJZBQ010000028">
    <property type="protein sequence ID" value="CAG9321662.1"/>
    <property type="molecule type" value="Genomic_DNA"/>
</dbReference>
<feature type="region of interest" description="Disordered" evidence="1">
    <location>
        <begin position="1"/>
        <end position="50"/>
    </location>
</feature>
<feature type="compositionally biased region" description="Polar residues" evidence="1">
    <location>
        <begin position="15"/>
        <end position="34"/>
    </location>
</feature>
<evidence type="ECO:0000256" key="1">
    <source>
        <dbReference type="SAM" id="MobiDB-lite"/>
    </source>
</evidence>